<dbReference type="SUPFAM" id="SSF56349">
    <property type="entry name" value="DNA breaking-rejoining enzymes"/>
    <property type="match status" value="1"/>
</dbReference>
<keyword evidence="3" id="KW-0238">DNA-binding</keyword>
<gene>
    <name evidence="6" type="ORF">WNY58_01065</name>
</gene>
<keyword evidence="7" id="KW-1185">Reference proteome</keyword>
<reference evidence="6 7" key="1">
    <citation type="submission" date="2024-03" db="EMBL/GenBank/DDBJ databases">
        <title>Community enrichment and isolation of bacterial strains for fucoidan degradation.</title>
        <authorList>
            <person name="Sichert A."/>
        </authorList>
    </citation>
    <scope>NUCLEOTIDE SEQUENCE [LARGE SCALE GENOMIC DNA]</scope>
    <source>
        <strain evidence="6 7">AS76</strain>
    </source>
</reference>
<dbReference type="PROSITE" id="PS51898">
    <property type="entry name" value="TYR_RECOMBINASE"/>
    <property type="match status" value="1"/>
</dbReference>
<dbReference type="InterPro" id="IPR002104">
    <property type="entry name" value="Integrase_catalytic"/>
</dbReference>
<dbReference type="Proteomes" id="UP001449225">
    <property type="component" value="Unassembled WGS sequence"/>
</dbReference>
<dbReference type="Pfam" id="PF20172">
    <property type="entry name" value="DUF6538"/>
    <property type="match status" value="1"/>
</dbReference>
<accession>A0ABU9TMN1</accession>
<keyword evidence="2" id="KW-0229">DNA integration</keyword>
<dbReference type="EMBL" id="JBBMRA010000001">
    <property type="protein sequence ID" value="MEM5534968.1"/>
    <property type="molecule type" value="Genomic_DNA"/>
</dbReference>
<dbReference type="InterPro" id="IPR050090">
    <property type="entry name" value="Tyrosine_recombinase_XerCD"/>
</dbReference>
<dbReference type="Gene3D" id="1.10.443.10">
    <property type="entry name" value="Intergrase catalytic core"/>
    <property type="match status" value="1"/>
</dbReference>
<feature type="domain" description="Tyr recombinase" evidence="5">
    <location>
        <begin position="248"/>
        <end position="428"/>
    </location>
</feature>
<dbReference type="PANTHER" id="PTHR30349">
    <property type="entry name" value="PHAGE INTEGRASE-RELATED"/>
    <property type="match status" value="1"/>
</dbReference>
<dbReference type="InterPro" id="IPR046668">
    <property type="entry name" value="DUF6538"/>
</dbReference>
<dbReference type="PANTHER" id="PTHR30349:SF41">
    <property type="entry name" value="INTEGRASE_RECOMBINASE PROTEIN MJ0367-RELATED"/>
    <property type="match status" value="1"/>
</dbReference>
<evidence type="ECO:0000313" key="7">
    <source>
        <dbReference type="Proteomes" id="UP001449225"/>
    </source>
</evidence>
<dbReference type="Pfam" id="PF00589">
    <property type="entry name" value="Phage_integrase"/>
    <property type="match status" value="1"/>
</dbReference>
<comment type="similarity">
    <text evidence="1">Belongs to the 'phage' integrase family.</text>
</comment>
<name>A0ABU9TMN1_9GAMM</name>
<comment type="caution">
    <text evidence="6">The sequence shown here is derived from an EMBL/GenBank/DDBJ whole genome shotgun (WGS) entry which is preliminary data.</text>
</comment>
<sequence>MVHRLVQSRHPFVVLRGRTYYFRYAFPLHLRELCPWLPAEVKRSLRTDSFSDAVALVETRLPIIKLLKQSCDGALVEPLFDRLVDFSSQVGQWAKAQFKMLTGALVQGERARPVKEKLPSAPRLQTIWQDFVKWKKWTKRRTDQNQRTFDNLKFFLGNVPVNRITKAGLKKALESISMLPVRNKKPYTKMSLHQLVKLDVPERDLLSSKSVREHLKLAQGIFSSYLVREVDVLTHAPTDGVRWEVVNNRYASLTDAQVRESLERSECKPEWFSWFMRIAVYTGARRSEIAALRSGDFKLCRDTQRHYMVIHKGKTEAARRVVPIHSWLIEQGLLAWVGEADDLLFPIAATTPNRVTENFASLLDESVNDIGERIVFHSVRHTFITKARATGLNTALIQQVVGHEKTGAGITDRYTHHFQMKDILPVVDCIEYGGADAKVC</sequence>
<dbReference type="InterPro" id="IPR011010">
    <property type="entry name" value="DNA_brk_join_enz"/>
</dbReference>
<dbReference type="InterPro" id="IPR013762">
    <property type="entry name" value="Integrase-like_cat_sf"/>
</dbReference>
<keyword evidence="4" id="KW-0233">DNA recombination</keyword>
<evidence type="ECO:0000259" key="5">
    <source>
        <dbReference type="PROSITE" id="PS51898"/>
    </source>
</evidence>
<protein>
    <submittedName>
        <fullName evidence="6">Site-specific integrase</fullName>
    </submittedName>
</protein>
<organism evidence="6 7">
    <name type="scientific">Neptuniibacter pectenicola</name>
    <dbReference type="NCBI Taxonomy" id="1806669"/>
    <lineage>
        <taxon>Bacteria</taxon>
        <taxon>Pseudomonadati</taxon>
        <taxon>Pseudomonadota</taxon>
        <taxon>Gammaproteobacteria</taxon>
        <taxon>Oceanospirillales</taxon>
        <taxon>Oceanospirillaceae</taxon>
        <taxon>Neptuniibacter</taxon>
    </lineage>
</organism>
<evidence type="ECO:0000256" key="2">
    <source>
        <dbReference type="ARBA" id="ARBA00022908"/>
    </source>
</evidence>
<dbReference type="RefSeq" id="WP_342853433.1">
    <property type="nucleotide sequence ID" value="NZ_JBBMRA010000001.1"/>
</dbReference>
<evidence type="ECO:0000256" key="1">
    <source>
        <dbReference type="ARBA" id="ARBA00008857"/>
    </source>
</evidence>
<evidence type="ECO:0000313" key="6">
    <source>
        <dbReference type="EMBL" id="MEM5534968.1"/>
    </source>
</evidence>
<evidence type="ECO:0000256" key="4">
    <source>
        <dbReference type="ARBA" id="ARBA00023172"/>
    </source>
</evidence>
<evidence type="ECO:0000256" key="3">
    <source>
        <dbReference type="ARBA" id="ARBA00023125"/>
    </source>
</evidence>
<proteinExistence type="inferred from homology"/>